<name>A0ABZ2K7E2_9BACT</name>
<gene>
    <name evidence="1" type="ORF">LZC95_50335</name>
</gene>
<reference evidence="1 2" key="1">
    <citation type="submission" date="2021-12" db="EMBL/GenBank/DDBJ databases">
        <title>Discovery of the Pendulisporaceae a myxobacterial family with distinct sporulation behavior and unique specialized metabolism.</title>
        <authorList>
            <person name="Garcia R."/>
            <person name="Popoff A."/>
            <person name="Bader C.D."/>
            <person name="Loehr J."/>
            <person name="Walesch S."/>
            <person name="Walt C."/>
            <person name="Boldt J."/>
            <person name="Bunk B."/>
            <person name="Haeckl F.J.F.P.J."/>
            <person name="Gunesch A.P."/>
            <person name="Birkelbach J."/>
            <person name="Nuebel U."/>
            <person name="Pietschmann T."/>
            <person name="Bach T."/>
            <person name="Mueller R."/>
        </authorList>
    </citation>
    <scope>NUCLEOTIDE SEQUENCE [LARGE SCALE GENOMIC DNA]</scope>
    <source>
        <strain evidence="1 2">MSr12523</strain>
    </source>
</reference>
<organism evidence="1 2">
    <name type="scientific">Pendulispora brunnea</name>
    <dbReference type="NCBI Taxonomy" id="2905690"/>
    <lineage>
        <taxon>Bacteria</taxon>
        <taxon>Pseudomonadati</taxon>
        <taxon>Myxococcota</taxon>
        <taxon>Myxococcia</taxon>
        <taxon>Myxococcales</taxon>
        <taxon>Sorangiineae</taxon>
        <taxon>Pendulisporaceae</taxon>
        <taxon>Pendulispora</taxon>
    </lineage>
</organism>
<keyword evidence="2" id="KW-1185">Reference proteome</keyword>
<dbReference type="RefSeq" id="WP_394845215.1">
    <property type="nucleotide sequence ID" value="NZ_CP089982.1"/>
</dbReference>
<dbReference type="Proteomes" id="UP001379533">
    <property type="component" value="Chromosome"/>
</dbReference>
<proteinExistence type="predicted"/>
<accession>A0ABZ2K7E2</accession>
<evidence type="ECO:0000313" key="1">
    <source>
        <dbReference type="EMBL" id="WXA94605.1"/>
    </source>
</evidence>
<dbReference type="InterPro" id="IPR000589">
    <property type="entry name" value="Ribosomal_uS15"/>
</dbReference>
<evidence type="ECO:0000313" key="2">
    <source>
        <dbReference type="Proteomes" id="UP001379533"/>
    </source>
</evidence>
<dbReference type="Pfam" id="PF12224">
    <property type="entry name" value="Amidoligase_2"/>
    <property type="match status" value="1"/>
</dbReference>
<dbReference type="EMBL" id="CP089982">
    <property type="protein sequence ID" value="WXA94605.1"/>
    <property type="molecule type" value="Genomic_DNA"/>
</dbReference>
<dbReference type="PROSITE" id="PS00362">
    <property type="entry name" value="RIBOSOMAL_S15"/>
    <property type="match status" value="1"/>
</dbReference>
<dbReference type="InterPro" id="IPR022025">
    <property type="entry name" value="Amidoligase_2"/>
</dbReference>
<protein>
    <submittedName>
        <fullName evidence="1">Amidoligase family protein</fullName>
    </submittedName>
</protein>
<sequence length="298" mass="32784">MSGPKSALPGGVTNAIKTLRFGIEIEVANLSPRRLAMTIAAAVGGRIIGGDAEDGFSVLDRYDRVWTAILDLSIVGTESGEVVSPILRYEDLAEVAVVVRAVAQAGGRTNRSTGIHVHVDSSRFDAASMTELVRLVYRHDRLIEYALRIDPFRRESYCKPVDATFVERLEARGATMADVKDAWYGRAFVWRDRADPTRYHGLNLNSVFYRGTVELRHFNSTLDPNLVVAYVQFALALSARALSPGTEPTPRAPQELRFMTAKFDFRVFLLRLGLKGDEFAAARQALLAPLGGKSTGAR</sequence>